<dbReference type="InterPro" id="IPR020020">
    <property type="entry name" value="Luciferase-type_oxidoreductase"/>
</dbReference>
<dbReference type="Pfam" id="PF00296">
    <property type="entry name" value="Bac_luciferase"/>
    <property type="match status" value="1"/>
</dbReference>
<gene>
    <name evidence="6" type="ORF">GCM10007915_04520</name>
    <name evidence="7" type="ORF">SAMN05660405_00468</name>
</gene>
<accession>A0A1G6V632</accession>
<feature type="domain" description="Luciferase-like" evidence="5">
    <location>
        <begin position="68"/>
        <end position="269"/>
    </location>
</feature>
<evidence type="ECO:0000313" key="8">
    <source>
        <dbReference type="Proteomes" id="UP000198501"/>
    </source>
</evidence>
<name>A0A1G6V632_9GAMM</name>
<evidence type="ECO:0000256" key="4">
    <source>
        <dbReference type="ARBA" id="ARBA00023033"/>
    </source>
</evidence>
<dbReference type="EMBL" id="BSOK01000009">
    <property type="protein sequence ID" value="GLR28214.1"/>
    <property type="molecule type" value="Genomic_DNA"/>
</dbReference>
<dbReference type="EMBL" id="FNAL01000002">
    <property type="protein sequence ID" value="SDD48863.1"/>
    <property type="molecule type" value="Genomic_DNA"/>
</dbReference>
<keyword evidence="3" id="KW-0560">Oxidoreductase</keyword>
<sequence length="354" mass="39370">MTTSSQTAVPNLSVLGQDNSQLLHTAQTNENITPQQKQLPPHLANHPAFSEVFQADKLTLGLIAPFKGYPNSPIPSLEDFGETAVLAEQLGFSALWLRDVPFYDPSFGDVGQAFDPMVAMGYLTAKTQRIAIGSAGIVAPLRSPIHIAKASASTAVLSNNRFILGMSSGDRPVEYPVFQQNFDNRAERFRESWDMIRALTTQKFPQFKGQHYGDLTGNIGFIPTLEQRLPMVAIGRARQELDWLANTADAWIWHGVNPKDTKNIVQTLADLNQDDAWHPFGYANFVELSENPNEPAQLSRNIYLRGGSHSLLEFWQEQKEQGLSHVAINLKPTKRPVKETLQDLAENVLAKLNQ</sequence>
<dbReference type="NCBIfam" id="TIGR03571">
    <property type="entry name" value="lucif_BA3436"/>
    <property type="match status" value="1"/>
</dbReference>
<dbReference type="InterPro" id="IPR011251">
    <property type="entry name" value="Luciferase-like_dom"/>
</dbReference>
<keyword evidence="4" id="KW-0503">Monooxygenase</keyword>
<evidence type="ECO:0000256" key="3">
    <source>
        <dbReference type="ARBA" id="ARBA00023002"/>
    </source>
</evidence>
<evidence type="ECO:0000313" key="7">
    <source>
        <dbReference type="EMBL" id="SDD48863.1"/>
    </source>
</evidence>
<dbReference type="GO" id="GO:0016705">
    <property type="term" value="F:oxidoreductase activity, acting on paired donors, with incorporation or reduction of molecular oxygen"/>
    <property type="evidence" value="ECO:0007669"/>
    <property type="project" value="InterPro"/>
</dbReference>
<evidence type="ECO:0000256" key="2">
    <source>
        <dbReference type="ARBA" id="ARBA00022643"/>
    </source>
</evidence>
<keyword evidence="1" id="KW-0285">Flavoprotein</keyword>
<dbReference type="InterPro" id="IPR036661">
    <property type="entry name" value="Luciferase-like_sf"/>
</dbReference>
<evidence type="ECO:0000256" key="1">
    <source>
        <dbReference type="ARBA" id="ARBA00022630"/>
    </source>
</evidence>
<dbReference type="Proteomes" id="UP000198501">
    <property type="component" value="Unassembled WGS sequence"/>
</dbReference>
<dbReference type="PANTHER" id="PTHR30011">
    <property type="entry name" value="ALKANESULFONATE MONOOXYGENASE-RELATED"/>
    <property type="match status" value="1"/>
</dbReference>
<dbReference type="Proteomes" id="UP001156645">
    <property type="component" value="Unassembled WGS sequence"/>
</dbReference>
<dbReference type="AlphaFoldDB" id="A0A1G6V632"/>
<dbReference type="InterPro" id="IPR051260">
    <property type="entry name" value="Diverse_substr_monoxygenases"/>
</dbReference>
<reference evidence="6" key="1">
    <citation type="journal article" date="2014" name="Int. J. Syst. Evol. Microbiol.">
        <title>Complete genome of a new Firmicutes species belonging to the dominant human colonic microbiota ('Ruminococcus bicirculans') reveals two chromosomes and a selective capacity to utilize plant glucans.</title>
        <authorList>
            <consortium name="NISC Comparative Sequencing Program"/>
            <person name="Wegmann U."/>
            <person name="Louis P."/>
            <person name="Goesmann A."/>
            <person name="Henrissat B."/>
            <person name="Duncan S.H."/>
            <person name="Flint H.J."/>
        </authorList>
    </citation>
    <scope>NUCLEOTIDE SEQUENCE</scope>
    <source>
        <strain evidence="6">NBRC 103191</strain>
    </source>
</reference>
<organism evidence="7 8">
    <name type="scientific">Psychrobacter pacificensis</name>
    <dbReference type="NCBI Taxonomy" id="112002"/>
    <lineage>
        <taxon>Bacteria</taxon>
        <taxon>Pseudomonadati</taxon>
        <taxon>Pseudomonadota</taxon>
        <taxon>Gammaproteobacteria</taxon>
        <taxon>Moraxellales</taxon>
        <taxon>Moraxellaceae</taxon>
        <taxon>Psychrobacter</taxon>
    </lineage>
</organism>
<proteinExistence type="predicted"/>
<keyword evidence="2" id="KW-0288">FMN</keyword>
<evidence type="ECO:0000313" key="6">
    <source>
        <dbReference type="EMBL" id="GLR28214.1"/>
    </source>
</evidence>
<evidence type="ECO:0000313" key="9">
    <source>
        <dbReference type="Proteomes" id="UP001156645"/>
    </source>
</evidence>
<dbReference type="PANTHER" id="PTHR30011:SF16">
    <property type="entry name" value="C2H2 FINGER DOMAIN TRANSCRIPTION FACTOR (EUROFUNG)-RELATED"/>
    <property type="match status" value="1"/>
</dbReference>
<dbReference type="RefSeq" id="WP_093068407.1">
    <property type="nucleotide sequence ID" value="NZ_BSOK01000009.1"/>
</dbReference>
<reference evidence="9" key="3">
    <citation type="journal article" date="2019" name="Int. J. Syst. Evol. Microbiol.">
        <title>The Global Catalogue of Microorganisms (GCM) 10K type strain sequencing project: providing services to taxonomists for standard genome sequencing and annotation.</title>
        <authorList>
            <consortium name="The Broad Institute Genomics Platform"/>
            <consortium name="The Broad Institute Genome Sequencing Center for Infectious Disease"/>
            <person name="Wu L."/>
            <person name="Ma J."/>
        </authorList>
    </citation>
    <scope>NUCLEOTIDE SEQUENCE [LARGE SCALE GENOMIC DNA]</scope>
    <source>
        <strain evidence="9">NBRC 103191</strain>
    </source>
</reference>
<reference evidence="6" key="4">
    <citation type="submission" date="2023-01" db="EMBL/GenBank/DDBJ databases">
        <title>Draft genome sequence of Psychrobacter pacificensis strain NBRC 103191.</title>
        <authorList>
            <person name="Sun Q."/>
            <person name="Mori K."/>
        </authorList>
    </citation>
    <scope>NUCLEOTIDE SEQUENCE</scope>
    <source>
        <strain evidence="6">NBRC 103191</strain>
    </source>
</reference>
<keyword evidence="9" id="KW-1185">Reference proteome</keyword>
<dbReference type="GO" id="GO:0004497">
    <property type="term" value="F:monooxygenase activity"/>
    <property type="evidence" value="ECO:0007669"/>
    <property type="project" value="UniProtKB-KW"/>
</dbReference>
<protein>
    <submittedName>
        <fullName evidence="6 7">Luciferase</fullName>
    </submittedName>
</protein>
<reference evidence="7 8" key="2">
    <citation type="submission" date="2016-10" db="EMBL/GenBank/DDBJ databases">
        <authorList>
            <person name="de Groot N.N."/>
        </authorList>
    </citation>
    <scope>NUCLEOTIDE SEQUENCE [LARGE SCALE GENOMIC DNA]</scope>
    <source>
        <strain evidence="7 8">DSM 23406</strain>
    </source>
</reference>
<dbReference type="Gene3D" id="3.20.20.30">
    <property type="entry name" value="Luciferase-like domain"/>
    <property type="match status" value="1"/>
</dbReference>
<dbReference type="SUPFAM" id="SSF51679">
    <property type="entry name" value="Bacterial luciferase-like"/>
    <property type="match status" value="1"/>
</dbReference>
<evidence type="ECO:0000259" key="5">
    <source>
        <dbReference type="Pfam" id="PF00296"/>
    </source>
</evidence>